<dbReference type="AlphaFoldDB" id="A0A067MJ91"/>
<gene>
    <name evidence="2" type="ORF">BOTBODRAFT_177048</name>
</gene>
<dbReference type="EMBL" id="KL198056">
    <property type="protein sequence ID" value="KDQ11646.1"/>
    <property type="molecule type" value="Genomic_DNA"/>
</dbReference>
<keyword evidence="3" id="KW-1185">Reference proteome</keyword>
<feature type="compositionally biased region" description="Polar residues" evidence="1">
    <location>
        <begin position="35"/>
        <end position="54"/>
    </location>
</feature>
<feature type="compositionally biased region" description="Pro residues" evidence="1">
    <location>
        <begin position="1"/>
        <end position="11"/>
    </location>
</feature>
<feature type="region of interest" description="Disordered" evidence="1">
    <location>
        <begin position="287"/>
        <end position="381"/>
    </location>
</feature>
<evidence type="ECO:0000313" key="3">
    <source>
        <dbReference type="Proteomes" id="UP000027195"/>
    </source>
</evidence>
<feature type="compositionally biased region" description="Low complexity" evidence="1">
    <location>
        <begin position="297"/>
        <end position="312"/>
    </location>
</feature>
<dbReference type="Proteomes" id="UP000027195">
    <property type="component" value="Unassembled WGS sequence"/>
</dbReference>
<accession>A0A067MJ91</accession>
<evidence type="ECO:0000313" key="2">
    <source>
        <dbReference type="EMBL" id="KDQ11646.1"/>
    </source>
</evidence>
<dbReference type="HOGENOM" id="CLU_412759_0_0_1"/>
<feature type="compositionally biased region" description="Polar residues" evidence="1">
    <location>
        <begin position="70"/>
        <end position="79"/>
    </location>
</feature>
<dbReference type="InParanoid" id="A0A067MJ91"/>
<reference evidence="3" key="1">
    <citation type="journal article" date="2014" name="Proc. Natl. Acad. Sci. U.S.A.">
        <title>Extensive sampling of basidiomycete genomes demonstrates inadequacy of the white-rot/brown-rot paradigm for wood decay fungi.</title>
        <authorList>
            <person name="Riley R."/>
            <person name="Salamov A.A."/>
            <person name="Brown D.W."/>
            <person name="Nagy L.G."/>
            <person name="Floudas D."/>
            <person name="Held B.W."/>
            <person name="Levasseur A."/>
            <person name="Lombard V."/>
            <person name="Morin E."/>
            <person name="Otillar R."/>
            <person name="Lindquist E.A."/>
            <person name="Sun H."/>
            <person name="LaButti K.M."/>
            <person name="Schmutz J."/>
            <person name="Jabbour D."/>
            <person name="Luo H."/>
            <person name="Baker S.E."/>
            <person name="Pisabarro A.G."/>
            <person name="Walton J.D."/>
            <person name="Blanchette R.A."/>
            <person name="Henrissat B."/>
            <person name="Martin F."/>
            <person name="Cullen D."/>
            <person name="Hibbett D.S."/>
            <person name="Grigoriev I.V."/>
        </authorList>
    </citation>
    <scope>NUCLEOTIDE SEQUENCE [LARGE SCALE GENOMIC DNA]</scope>
    <source>
        <strain evidence="3">FD-172 SS1</strain>
    </source>
</reference>
<organism evidence="2 3">
    <name type="scientific">Botryobasidium botryosum (strain FD-172 SS1)</name>
    <dbReference type="NCBI Taxonomy" id="930990"/>
    <lineage>
        <taxon>Eukaryota</taxon>
        <taxon>Fungi</taxon>
        <taxon>Dikarya</taxon>
        <taxon>Basidiomycota</taxon>
        <taxon>Agaricomycotina</taxon>
        <taxon>Agaricomycetes</taxon>
        <taxon>Cantharellales</taxon>
        <taxon>Botryobasidiaceae</taxon>
        <taxon>Botryobasidium</taxon>
    </lineage>
</organism>
<proteinExistence type="predicted"/>
<protein>
    <submittedName>
        <fullName evidence="2">Uncharacterized protein</fullName>
    </submittedName>
</protein>
<evidence type="ECO:0000256" key="1">
    <source>
        <dbReference type="SAM" id="MobiDB-lite"/>
    </source>
</evidence>
<feature type="region of interest" description="Disordered" evidence="1">
    <location>
        <begin position="1"/>
        <end position="93"/>
    </location>
</feature>
<sequence length="665" mass="70967">MPSPFHLPPSPFLFLSHPLPSHPSSSSSTFLAPMQRSSPANSAIATAENYVSISEETRHGSPSPLASPVASDTQPHTSTAPRAPPPKPGPAAASRLNARMDRNVAADAAEANAAARLPGSPKISGSKPKLLAARASPPLFRHLFWLVNTSLARAVLIHANAALYTKPFAPGPARYLYANADVCSDGACHSSAVQEYEAMGVKKPDRRYTHNCSPRISRPRLTPAVSRRSVDLASTFLVTAPLHTLPVVPMEQRSSINVPAPTLVAALPASLYSDAYHSGTTTACNYDPFSEGTRQGSRSSPALPLASSSRPLTSKDPRPPPQVPGLAATSKCNASKYRKQAKGAQGVAAGTTESKAVRRPGAAEASGSKAKPLAGAARSSGAVGISNTTGNGSQIRSAAYIPFDADCTEEPHGTLLTIASMKMLVLTLRSPPISTPLLKYRLASNQTAHFQPTNWSWQLSKRQITELYQWLVVLSKQLVRIFESGPEIGGVRSHQSDRVEAHDCMDLGPEVAYGRGLSRRKQLRKSNPSACSAGLSDTVASDPVGLGTASIFGPPDEETSPLHGENLPSVGRLGCFERLQMALKRVEPPKADYGTAVTDIANVQKKLSSFHERKLFDLLLYSIPRFSSLAHSDGSNKRFFKHYVLHNARHKNPTPPPPPLESPQA</sequence>
<name>A0A067MJ91_BOTB1</name>
<feature type="compositionally biased region" description="Low complexity" evidence="1">
    <location>
        <begin position="12"/>
        <end position="28"/>
    </location>
</feature>